<comment type="caution">
    <text evidence="1">The sequence shown here is derived from an EMBL/GenBank/DDBJ whole genome shotgun (WGS) entry which is preliminary data.</text>
</comment>
<dbReference type="AlphaFoldDB" id="A0A5C6PPC8"/>
<proteinExistence type="predicted"/>
<gene>
    <name evidence="1" type="ORF">D4764_01G0000520</name>
</gene>
<dbReference type="EMBL" id="RHFK02000001">
    <property type="protein sequence ID" value="TWW80237.1"/>
    <property type="molecule type" value="Genomic_DNA"/>
</dbReference>
<reference evidence="1 2" key="1">
    <citation type="submission" date="2019-04" db="EMBL/GenBank/DDBJ databases">
        <title>Chromosome genome assembly for Takifugu flavidus.</title>
        <authorList>
            <person name="Xiao S."/>
        </authorList>
    </citation>
    <scope>NUCLEOTIDE SEQUENCE [LARGE SCALE GENOMIC DNA]</scope>
    <source>
        <strain evidence="1">HTHZ2018</strain>
        <tissue evidence="1">Muscle</tissue>
    </source>
</reference>
<accession>A0A5C6PPC8</accession>
<keyword evidence="2" id="KW-1185">Reference proteome</keyword>
<evidence type="ECO:0000313" key="1">
    <source>
        <dbReference type="EMBL" id="TWW80237.1"/>
    </source>
</evidence>
<sequence length="152" mass="17160">MSAPRGGRQQKLAHTVLGVRGELLLSQVQDVVGLSWLTRLYNIAWTSGAVLLDWQTGVVVPIFNSGDQRVCSNPSEITLLSFPWKFYARVLEKRIRLRVEPLIEEEQCRSILWGCIREYGVDGPLIRAAQVPVPKEQELGSGYQVVSRTHFQ</sequence>
<organism evidence="1 2">
    <name type="scientific">Takifugu flavidus</name>
    <name type="common">sansaifugu</name>
    <dbReference type="NCBI Taxonomy" id="433684"/>
    <lineage>
        <taxon>Eukaryota</taxon>
        <taxon>Metazoa</taxon>
        <taxon>Chordata</taxon>
        <taxon>Craniata</taxon>
        <taxon>Vertebrata</taxon>
        <taxon>Euteleostomi</taxon>
        <taxon>Actinopterygii</taxon>
        <taxon>Neopterygii</taxon>
        <taxon>Teleostei</taxon>
        <taxon>Neoteleostei</taxon>
        <taxon>Acanthomorphata</taxon>
        <taxon>Eupercaria</taxon>
        <taxon>Tetraodontiformes</taxon>
        <taxon>Tetradontoidea</taxon>
        <taxon>Tetraodontidae</taxon>
        <taxon>Takifugu</taxon>
    </lineage>
</organism>
<dbReference type="Proteomes" id="UP000324091">
    <property type="component" value="Chromosome 1"/>
</dbReference>
<evidence type="ECO:0000313" key="2">
    <source>
        <dbReference type="Proteomes" id="UP000324091"/>
    </source>
</evidence>
<protein>
    <submittedName>
        <fullName evidence="1">Uncharacterized protein</fullName>
    </submittedName>
</protein>
<name>A0A5C6PPC8_9TELE</name>